<comment type="function">
    <text evidence="6 7">The RecF protein is involved in DNA metabolism; it is required for DNA replication and normal SOS inducibility. RecF binds preferentially to single-stranded, linear DNA. It also seems to bind ATP.</text>
</comment>
<evidence type="ECO:0000256" key="1">
    <source>
        <dbReference type="ARBA" id="ARBA00022490"/>
    </source>
</evidence>
<dbReference type="SMART" id="SM00382">
    <property type="entry name" value="AAA"/>
    <property type="match status" value="1"/>
</dbReference>
<dbReference type="GO" id="GO:0005524">
    <property type="term" value="F:ATP binding"/>
    <property type="evidence" value="ECO:0007669"/>
    <property type="project" value="UniProtKB-UniRule"/>
</dbReference>
<dbReference type="OrthoDB" id="9803889at2"/>
<dbReference type="InterPro" id="IPR038729">
    <property type="entry name" value="Rad50/SbcC_AAA"/>
</dbReference>
<keyword evidence="9" id="KW-1185">Reference proteome</keyword>
<keyword evidence="3 6" id="KW-0547">Nucleotide-binding</keyword>
<evidence type="ECO:0000256" key="2">
    <source>
        <dbReference type="ARBA" id="ARBA00022705"/>
    </source>
</evidence>
<dbReference type="GO" id="GO:0016887">
    <property type="term" value="F:ATP hydrolysis activity"/>
    <property type="evidence" value="ECO:0007669"/>
    <property type="project" value="InterPro"/>
</dbReference>
<evidence type="ECO:0000256" key="7">
    <source>
        <dbReference type="RuleBase" id="RU000578"/>
    </source>
</evidence>
<evidence type="ECO:0000313" key="9">
    <source>
        <dbReference type="Proteomes" id="UP000187266"/>
    </source>
</evidence>
<dbReference type="InterPro" id="IPR018078">
    <property type="entry name" value="DNA-binding_RecF_CS"/>
</dbReference>
<keyword evidence="5 6" id="KW-0238">DNA-binding</keyword>
<dbReference type="STRING" id="1267768.BV394_09735"/>
<comment type="similarity">
    <text evidence="6 7">Belongs to the RecF family.</text>
</comment>
<evidence type="ECO:0000256" key="5">
    <source>
        <dbReference type="ARBA" id="ARBA00023125"/>
    </source>
</evidence>
<sequence length="384" mass="41876">MSRLILSHLSLSRFRSHRTLDLALDGRPVAIFGPNGAGKTNILEAISLLSPGRGMRRAAMEEIARKPEALGWKLRAELTGPGVSHEIAMRSEAGTPRTLSIDEKPAAQMALGRMIRILWLIPAMDRLWIEGAEGRRRFLDRVTLSFEPAHGEASLAYEKAMRERNRLLKDQARDPAWYGALESQMARLGAEIRQNRAEALTALSLAQTDATTAFPTAQLRMEEAGQEGVEDPAMDEASLREALARGRARDMAAGRTLVGPHRADLVAIYEAKGMEARHCSTGEQKALLISLILANARALSARLDAPPILLLDEVAAHLDEARRAALYDEITGLGAQAFMTGTEPGLFRAVGDRAMAVAVDETDGASTTRILARLPDDRSPEERP</sequence>
<keyword evidence="1 6" id="KW-0963">Cytoplasm</keyword>
<keyword evidence="6 7" id="KW-0227">DNA damage</keyword>
<keyword evidence="2 6" id="KW-0235">DNA replication</keyword>
<dbReference type="GO" id="GO:0005737">
    <property type="term" value="C:cytoplasm"/>
    <property type="evidence" value="ECO:0007669"/>
    <property type="project" value="UniProtKB-SubCell"/>
</dbReference>
<evidence type="ECO:0000256" key="6">
    <source>
        <dbReference type="HAMAP-Rule" id="MF_00365"/>
    </source>
</evidence>
<dbReference type="InterPro" id="IPR003593">
    <property type="entry name" value="AAA+_ATPase"/>
</dbReference>
<dbReference type="InterPro" id="IPR001238">
    <property type="entry name" value="DNA-binding_RecF"/>
</dbReference>
<reference evidence="8 9" key="1">
    <citation type="submission" date="2017-01" db="EMBL/GenBank/DDBJ databases">
        <title>Genomic analysis of Xuhuaishuia manganoxidans DY6-4.</title>
        <authorList>
            <person name="Wang X."/>
        </authorList>
    </citation>
    <scope>NUCLEOTIDE SEQUENCE [LARGE SCALE GENOMIC DNA]</scope>
    <source>
        <strain evidence="8 9">DY6-4</strain>
    </source>
</reference>
<dbReference type="GO" id="GO:0006260">
    <property type="term" value="P:DNA replication"/>
    <property type="evidence" value="ECO:0007669"/>
    <property type="project" value="UniProtKB-UniRule"/>
</dbReference>
<dbReference type="Gene3D" id="1.20.1050.90">
    <property type="entry name" value="RecF/RecN/SMC, N-terminal domain"/>
    <property type="match status" value="1"/>
</dbReference>
<dbReference type="GO" id="GO:0009432">
    <property type="term" value="P:SOS response"/>
    <property type="evidence" value="ECO:0007669"/>
    <property type="project" value="UniProtKB-UniRule"/>
</dbReference>
<protein>
    <recommendedName>
        <fullName evidence="6 7">DNA replication and repair protein RecF</fullName>
    </recommendedName>
</protein>
<comment type="subcellular location">
    <subcellularLocation>
        <location evidence="6 7">Cytoplasm</location>
    </subcellularLocation>
</comment>
<dbReference type="InterPro" id="IPR042174">
    <property type="entry name" value="RecF_2"/>
</dbReference>
<dbReference type="GO" id="GO:0006302">
    <property type="term" value="P:double-strand break repair"/>
    <property type="evidence" value="ECO:0007669"/>
    <property type="project" value="InterPro"/>
</dbReference>
<organism evidence="8 9">
    <name type="scientific">Brevirhabdus pacifica</name>
    <dbReference type="NCBI Taxonomy" id="1267768"/>
    <lineage>
        <taxon>Bacteria</taxon>
        <taxon>Pseudomonadati</taxon>
        <taxon>Pseudomonadota</taxon>
        <taxon>Alphaproteobacteria</taxon>
        <taxon>Rhodobacterales</taxon>
        <taxon>Paracoccaceae</taxon>
        <taxon>Brevirhabdus</taxon>
    </lineage>
</organism>
<dbReference type="Gene3D" id="3.40.50.300">
    <property type="entry name" value="P-loop containing nucleotide triphosphate hydrolases"/>
    <property type="match status" value="1"/>
</dbReference>
<keyword evidence="6 7" id="KW-0234">DNA repair</keyword>
<dbReference type="SUPFAM" id="SSF52540">
    <property type="entry name" value="P-loop containing nucleoside triphosphate hydrolases"/>
    <property type="match status" value="1"/>
</dbReference>
<dbReference type="HAMAP" id="MF_00365">
    <property type="entry name" value="RecF"/>
    <property type="match status" value="1"/>
</dbReference>
<accession>A0A2M9DAU2</accession>
<evidence type="ECO:0000256" key="3">
    <source>
        <dbReference type="ARBA" id="ARBA00022741"/>
    </source>
</evidence>
<evidence type="ECO:0000256" key="4">
    <source>
        <dbReference type="ARBA" id="ARBA00022840"/>
    </source>
</evidence>
<gene>
    <name evidence="6" type="primary">recF</name>
    <name evidence="8" type="ORF">BV394_09735</name>
</gene>
<proteinExistence type="inferred from homology"/>
<dbReference type="Pfam" id="PF13476">
    <property type="entry name" value="AAA_23"/>
    <property type="match status" value="1"/>
</dbReference>
<dbReference type="RefSeq" id="WP_076979985.1">
    <property type="nucleotide sequence ID" value="NZ_CP019124.1"/>
</dbReference>
<dbReference type="EMBL" id="CP019124">
    <property type="protein sequence ID" value="APX89964.1"/>
    <property type="molecule type" value="Genomic_DNA"/>
</dbReference>
<dbReference type="PANTHER" id="PTHR32182:SF0">
    <property type="entry name" value="DNA REPLICATION AND REPAIR PROTEIN RECF"/>
    <property type="match status" value="1"/>
</dbReference>
<dbReference type="Proteomes" id="UP000187266">
    <property type="component" value="Chromosome"/>
</dbReference>
<dbReference type="GO" id="GO:0000731">
    <property type="term" value="P:DNA synthesis involved in DNA repair"/>
    <property type="evidence" value="ECO:0007669"/>
    <property type="project" value="TreeGrafter"/>
</dbReference>
<dbReference type="PANTHER" id="PTHR32182">
    <property type="entry name" value="DNA REPLICATION AND REPAIR PROTEIN RECF"/>
    <property type="match status" value="1"/>
</dbReference>
<dbReference type="GO" id="GO:0003697">
    <property type="term" value="F:single-stranded DNA binding"/>
    <property type="evidence" value="ECO:0007669"/>
    <property type="project" value="UniProtKB-UniRule"/>
</dbReference>
<keyword evidence="4 6" id="KW-0067">ATP-binding</keyword>
<accession>A0A1U7DIZ6</accession>
<feature type="binding site" evidence="6">
    <location>
        <begin position="33"/>
        <end position="40"/>
    </location>
    <ligand>
        <name>ATP</name>
        <dbReference type="ChEBI" id="CHEBI:30616"/>
    </ligand>
</feature>
<dbReference type="InterPro" id="IPR027417">
    <property type="entry name" value="P-loop_NTPase"/>
</dbReference>
<keyword evidence="6 7" id="KW-0742">SOS response</keyword>
<name>A0A1U7DIZ6_9RHOB</name>
<dbReference type="AlphaFoldDB" id="A0A1U7DIZ6"/>
<dbReference type="NCBIfam" id="TIGR00611">
    <property type="entry name" value="recf"/>
    <property type="match status" value="1"/>
</dbReference>
<dbReference type="PROSITE" id="PS00618">
    <property type="entry name" value="RECF_2"/>
    <property type="match status" value="1"/>
</dbReference>
<evidence type="ECO:0000313" key="8">
    <source>
        <dbReference type="EMBL" id="APX89964.1"/>
    </source>
</evidence>